<dbReference type="PANTHER" id="PTHR45436:SF5">
    <property type="entry name" value="SENSOR HISTIDINE KINASE TRCS"/>
    <property type="match status" value="1"/>
</dbReference>
<dbReference type="InterPro" id="IPR050428">
    <property type="entry name" value="TCS_sensor_his_kinase"/>
</dbReference>
<keyword evidence="11 15" id="KW-0238">DNA-binding</keyword>
<evidence type="ECO:0000256" key="14">
    <source>
        <dbReference type="PROSITE-ProRule" id="PRU00169"/>
    </source>
</evidence>
<dbReference type="SUPFAM" id="SSF46894">
    <property type="entry name" value="C-terminal effector domain of the bipartite response regulators"/>
    <property type="match status" value="1"/>
</dbReference>
<dbReference type="PRINTS" id="PR00344">
    <property type="entry name" value="BCTRLSENSOR"/>
</dbReference>
<dbReference type="PROSITE" id="PS50885">
    <property type="entry name" value="HAMP"/>
    <property type="match status" value="1"/>
</dbReference>
<dbReference type="InterPro" id="IPR004358">
    <property type="entry name" value="Sig_transdc_His_kin-like_C"/>
</dbReference>
<evidence type="ECO:0000256" key="2">
    <source>
        <dbReference type="ARBA" id="ARBA00004370"/>
    </source>
</evidence>
<feature type="DNA-binding region" description="OmpR/PhoB-type" evidence="15">
    <location>
        <begin position="160"/>
        <end position="255"/>
    </location>
</feature>
<dbReference type="Gene3D" id="1.10.10.10">
    <property type="entry name" value="Winged helix-like DNA-binding domain superfamily/Winged helix DNA-binding domain"/>
    <property type="match status" value="1"/>
</dbReference>
<evidence type="ECO:0000256" key="13">
    <source>
        <dbReference type="ARBA" id="ARBA00023163"/>
    </source>
</evidence>
<comment type="catalytic activity">
    <reaction evidence="1">
        <text>ATP + protein L-histidine = ADP + protein N-phospho-L-histidine.</text>
        <dbReference type="EC" id="2.7.13.3"/>
    </reaction>
</comment>
<feature type="domain" description="HAMP" evidence="19">
    <location>
        <begin position="446"/>
        <end position="497"/>
    </location>
</feature>
<dbReference type="Gene3D" id="3.30.565.10">
    <property type="entry name" value="Histidine kinase-like ATPase, C-terminal domain"/>
    <property type="match status" value="1"/>
</dbReference>
<dbReference type="FunFam" id="3.40.50.2300:FF:000002">
    <property type="entry name" value="DNA-binding response regulator PhoP"/>
    <property type="match status" value="1"/>
</dbReference>
<dbReference type="SMART" id="SM00862">
    <property type="entry name" value="Trans_reg_C"/>
    <property type="match status" value="1"/>
</dbReference>
<dbReference type="GO" id="GO:0003677">
    <property type="term" value="F:DNA binding"/>
    <property type="evidence" value="ECO:0007669"/>
    <property type="project" value="UniProtKB-UniRule"/>
</dbReference>
<dbReference type="EMBL" id="CAUJNA010002223">
    <property type="protein sequence ID" value="CAJ1391636.1"/>
    <property type="molecule type" value="Genomic_DNA"/>
</dbReference>
<evidence type="ECO:0000256" key="12">
    <source>
        <dbReference type="ARBA" id="ARBA00023136"/>
    </source>
</evidence>
<keyword evidence="7" id="KW-0418">Kinase</keyword>
<evidence type="ECO:0000256" key="16">
    <source>
        <dbReference type="SAM" id="Phobius"/>
    </source>
</evidence>
<keyword evidence="6 16" id="KW-0812">Transmembrane</keyword>
<dbReference type="InterPro" id="IPR036388">
    <property type="entry name" value="WH-like_DNA-bd_sf"/>
</dbReference>
<dbReference type="GO" id="GO:0005886">
    <property type="term" value="C:plasma membrane"/>
    <property type="evidence" value="ECO:0007669"/>
    <property type="project" value="TreeGrafter"/>
</dbReference>
<dbReference type="Gene3D" id="6.10.250.690">
    <property type="match status" value="1"/>
</dbReference>
<dbReference type="Gene3D" id="3.40.50.2300">
    <property type="match status" value="1"/>
</dbReference>
<dbReference type="EC" id="2.7.13.3" evidence="3"/>
<dbReference type="InterPro" id="IPR001789">
    <property type="entry name" value="Sig_transdc_resp-reg_receiver"/>
</dbReference>
<evidence type="ECO:0000256" key="1">
    <source>
        <dbReference type="ARBA" id="ARBA00000085"/>
    </source>
</evidence>
<dbReference type="AlphaFoldDB" id="A0AA36IQI8"/>
<dbReference type="SMART" id="SM00448">
    <property type="entry name" value="REC"/>
    <property type="match status" value="1"/>
</dbReference>
<dbReference type="SUPFAM" id="SSF55874">
    <property type="entry name" value="ATPase domain of HSP90 chaperone/DNA topoisomerase II/histidine kinase"/>
    <property type="match status" value="1"/>
</dbReference>
<feature type="domain" description="Histidine kinase" evidence="17">
    <location>
        <begin position="505"/>
        <end position="707"/>
    </location>
</feature>
<proteinExistence type="predicted"/>
<evidence type="ECO:0000259" key="18">
    <source>
        <dbReference type="PROSITE" id="PS50110"/>
    </source>
</evidence>
<evidence type="ECO:0000256" key="7">
    <source>
        <dbReference type="ARBA" id="ARBA00022777"/>
    </source>
</evidence>
<keyword evidence="13" id="KW-0804">Transcription</keyword>
<dbReference type="PROSITE" id="PS50109">
    <property type="entry name" value="HIS_KIN"/>
    <property type="match status" value="1"/>
</dbReference>
<dbReference type="Pfam" id="PF02518">
    <property type="entry name" value="HATPase_c"/>
    <property type="match status" value="1"/>
</dbReference>
<dbReference type="GO" id="GO:0004673">
    <property type="term" value="F:protein histidine kinase activity"/>
    <property type="evidence" value="ECO:0007669"/>
    <property type="project" value="UniProtKB-EC"/>
</dbReference>
<feature type="transmembrane region" description="Helical" evidence="16">
    <location>
        <begin position="426"/>
        <end position="447"/>
    </location>
</feature>
<evidence type="ECO:0000256" key="3">
    <source>
        <dbReference type="ARBA" id="ARBA00012438"/>
    </source>
</evidence>
<dbReference type="Pfam" id="PF00486">
    <property type="entry name" value="Trans_reg_C"/>
    <property type="match status" value="1"/>
</dbReference>
<dbReference type="InterPro" id="IPR005467">
    <property type="entry name" value="His_kinase_dom"/>
</dbReference>
<keyword evidence="9" id="KW-0902">Two-component regulatory system</keyword>
<accession>A0AA36IQI8</accession>
<evidence type="ECO:0000256" key="8">
    <source>
        <dbReference type="ARBA" id="ARBA00022989"/>
    </source>
</evidence>
<dbReference type="InterPro" id="IPR003660">
    <property type="entry name" value="HAMP_dom"/>
</dbReference>
<evidence type="ECO:0000259" key="17">
    <source>
        <dbReference type="PROSITE" id="PS50109"/>
    </source>
</evidence>
<sequence length="710" mass="77371">MPNLAARQGATLVGAEAAQQNGQNGCRVVLLYQGQGGERPRREDDADLNRQIKDSLEDAGYVVDSAADGEEGHFLGDTEPYDCVVLDIGLPLMDGISVLQRWRDDGRAMPVLILTARDRWNDKVAGIDAGADDYVTKPFHIEEVLARVRALIRRASGHATSELVCGPLVLDTKTSKAMVDGKMLKLTSHEFRLLSYLIHHKSAVVSRTELTEHLYDQDFDRDSNTVEVFVGRLRRKLGCDLIETVRRNACSRLSAVKGSLRNRVIALSTVWTVLAVALLGWLLVTQYRLNAERGFADLQQAQLFSLIAAFRIADDGTLTGTPNLGDRSFREAASGWYWQVAVVGSDAPARQSVSLGGQFLTGPSLAEVPYDEQFTRTFETEGPAGNRLRVLEAEVQIGPAGEIAFFQLAGNQSEFDAAIAALGQNIALLLTLFGAGLVAINGAIIVFGMRPLNRVREALRAIHAGEEHALAGRYPDEIQPMVDEMNMLIDNNRRVVERARTQVGNLAHSLKTPVSVLKNEADRGEPVDPRLVADQADAMKAQVEHYLHRARIAAQTGGTAFRTDIAETLGRLVKVMRKLNPDKSIALELPAAPPAFAGEKEDFEEICGNLLENACKWADERIRVGLTNTPGDDRSFTISVDDDGPGIAAGQRTQALRRGQRLDETKPGTGLGLSIVVETVEAYKGHVSLGESEMGGLRVTLILPRARTAP</sequence>
<dbReference type="PANTHER" id="PTHR45436">
    <property type="entry name" value="SENSOR HISTIDINE KINASE YKOH"/>
    <property type="match status" value="1"/>
</dbReference>
<feature type="domain" description="OmpR/PhoB-type" evidence="20">
    <location>
        <begin position="160"/>
        <end position="255"/>
    </location>
</feature>
<name>A0AA36IQI8_9DINO</name>
<dbReference type="GO" id="GO:0006355">
    <property type="term" value="P:regulation of DNA-templated transcription"/>
    <property type="evidence" value="ECO:0007669"/>
    <property type="project" value="InterPro"/>
</dbReference>
<comment type="caution">
    <text evidence="21">The sequence shown here is derived from an EMBL/GenBank/DDBJ whole genome shotgun (WGS) entry which is preliminary data.</text>
</comment>
<evidence type="ECO:0000256" key="15">
    <source>
        <dbReference type="PROSITE-ProRule" id="PRU01091"/>
    </source>
</evidence>
<keyword evidence="4 14" id="KW-0597">Phosphoprotein</keyword>
<dbReference type="GO" id="GO:0000160">
    <property type="term" value="P:phosphorelay signal transduction system"/>
    <property type="evidence" value="ECO:0007669"/>
    <property type="project" value="UniProtKB-KW"/>
</dbReference>
<dbReference type="InterPro" id="IPR003594">
    <property type="entry name" value="HATPase_dom"/>
</dbReference>
<keyword evidence="22" id="KW-1185">Reference proteome</keyword>
<dbReference type="PROSITE" id="PS51755">
    <property type="entry name" value="OMPR_PHOB"/>
    <property type="match status" value="1"/>
</dbReference>
<feature type="modified residue" description="4-aspartylphosphate" evidence="14">
    <location>
        <position position="87"/>
    </location>
</feature>
<dbReference type="InterPro" id="IPR011006">
    <property type="entry name" value="CheY-like_superfamily"/>
</dbReference>
<dbReference type="InterPro" id="IPR001867">
    <property type="entry name" value="OmpR/PhoB-type_DNA-bd"/>
</dbReference>
<evidence type="ECO:0000259" key="20">
    <source>
        <dbReference type="PROSITE" id="PS51755"/>
    </source>
</evidence>
<feature type="domain" description="Response regulatory" evidence="18">
    <location>
        <begin position="38"/>
        <end position="152"/>
    </location>
</feature>
<evidence type="ECO:0000256" key="5">
    <source>
        <dbReference type="ARBA" id="ARBA00022679"/>
    </source>
</evidence>
<dbReference type="Gene3D" id="1.10.287.130">
    <property type="match status" value="1"/>
</dbReference>
<dbReference type="Pfam" id="PF00072">
    <property type="entry name" value="Response_reg"/>
    <property type="match status" value="1"/>
</dbReference>
<evidence type="ECO:0000256" key="11">
    <source>
        <dbReference type="ARBA" id="ARBA00023125"/>
    </source>
</evidence>
<evidence type="ECO:0000259" key="19">
    <source>
        <dbReference type="PROSITE" id="PS50885"/>
    </source>
</evidence>
<organism evidence="21 22">
    <name type="scientific">Effrenium voratum</name>
    <dbReference type="NCBI Taxonomy" id="2562239"/>
    <lineage>
        <taxon>Eukaryota</taxon>
        <taxon>Sar</taxon>
        <taxon>Alveolata</taxon>
        <taxon>Dinophyceae</taxon>
        <taxon>Suessiales</taxon>
        <taxon>Symbiodiniaceae</taxon>
        <taxon>Effrenium</taxon>
    </lineage>
</organism>
<feature type="transmembrane region" description="Helical" evidence="16">
    <location>
        <begin position="264"/>
        <end position="284"/>
    </location>
</feature>
<dbReference type="Proteomes" id="UP001178507">
    <property type="component" value="Unassembled WGS sequence"/>
</dbReference>
<dbReference type="CDD" id="cd00383">
    <property type="entry name" value="trans_reg_C"/>
    <property type="match status" value="1"/>
</dbReference>
<evidence type="ECO:0000256" key="6">
    <source>
        <dbReference type="ARBA" id="ARBA00022692"/>
    </source>
</evidence>
<protein>
    <recommendedName>
        <fullName evidence="3">histidine kinase</fullName>
        <ecNumber evidence="3">2.7.13.3</ecNumber>
    </recommendedName>
</protein>
<evidence type="ECO:0000313" key="22">
    <source>
        <dbReference type="Proteomes" id="UP001178507"/>
    </source>
</evidence>
<evidence type="ECO:0000256" key="10">
    <source>
        <dbReference type="ARBA" id="ARBA00023015"/>
    </source>
</evidence>
<evidence type="ECO:0000313" key="21">
    <source>
        <dbReference type="EMBL" id="CAJ1391636.1"/>
    </source>
</evidence>
<evidence type="ECO:0000256" key="9">
    <source>
        <dbReference type="ARBA" id="ARBA00023012"/>
    </source>
</evidence>
<dbReference type="SMART" id="SM00387">
    <property type="entry name" value="HATPase_c"/>
    <property type="match status" value="1"/>
</dbReference>
<comment type="subcellular location">
    <subcellularLocation>
        <location evidence="2">Membrane</location>
    </subcellularLocation>
</comment>
<dbReference type="InterPro" id="IPR036890">
    <property type="entry name" value="HATPase_C_sf"/>
</dbReference>
<keyword evidence="12 16" id="KW-0472">Membrane</keyword>
<evidence type="ECO:0000256" key="4">
    <source>
        <dbReference type="ARBA" id="ARBA00022553"/>
    </source>
</evidence>
<reference evidence="21" key="1">
    <citation type="submission" date="2023-08" db="EMBL/GenBank/DDBJ databases">
        <authorList>
            <person name="Chen Y."/>
            <person name="Shah S."/>
            <person name="Dougan E. K."/>
            <person name="Thang M."/>
            <person name="Chan C."/>
        </authorList>
    </citation>
    <scope>NUCLEOTIDE SEQUENCE</scope>
</reference>
<dbReference type="SUPFAM" id="SSF52172">
    <property type="entry name" value="CheY-like"/>
    <property type="match status" value="1"/>
</dbReference>
<gene>
    <name evidence="21" type="ORF">EVOR1521_LOCUS16900</name>
</gene>
<dbReference type="CDD" id="cd19934">
    <property type="entry name" value="REC_OmpR_EcPhoP-like"/>
    <property type="match status" value="1"/>
</dbReference>
<dbReference type="InterPro" id="IPR016032">
    <property type="entry name" value="Sig_transdc_resp-reg_C-effctor"/>
</dbReference>
<dbReference type="PROSITE" id="PS50110">
    <property type="entry name" value="RESPONSE_REGULATORY"/>
    <property type="match status" value="1"/>
</dbReference>
<keyword evidence="10" id="KW-0805">Transcription regulation</keyword>
<keyword evidence="8 16" id="KW-1133">Transmembrane helix</keyword>
<keyword evidence="5" id="KW-0808">Transferase</keyword>